<reference evidence="2" key="1">
    <citation type="submission" date="2023-03" db="EMBL/GenBank/DDBJ databases">
        <title>Massive genome expansion in bonnet fungi (Mycena s.s.) driven by repeated elements and novel gene families across ecological guilds.</title>
        <authorList>
            <consortium name="Lawrence Berkeley National Laboratory"/>
            <person name="Harder C.B."/>
            <person name="Miyauchi S."/>
            <person name="Viragh M."/>
            <person name="Kuo A."/>
            <person name="Thoen E."/>
            <person name="Andreopoulos B."/>
            <person name="Lu D."/>
            <person name="Skrede I."/>
            <person name="Drula E."/>
            <person name="Henrissat B."/>
            <person name="Morin E."/>
            <person name="Kohler A."/>
            <person name="Barry K."/>
            <person name="LaButti K."/>
            <person name="Morin E."/>
            <person name="Salamov A."/>
            <person name="Lipzen A."/>
            <person name="Mereny Z."/>
            <person name="Hegedus B."/>
            <person name="Baldrian P."/>
            <person name="Stursova M."/>
            <person name="Weitz H."/>
            <person name="Taylor A."/>
            <person name="Grigoriev I.V."/>
            <person name="Nagy L.G."/>
            <person name="Martin F."/>
            <person name="Kauserud H."/>
        </authorList>
    </citation>
    <scope>NUCLEOTIDE SEQUENCE</scope>
    <source>
        <strain evidence="2">CBHHK002</strain>
    </source>
</reference>
<feature type="region of interest" description="Disordered" evidence="1">
    <location>
        <begin position="33"/>
        <end position="54"/>
    </location>
</feature>
<dbReference type="EMBL" id="JARIHO010000034">
    <property type="protein sequence ID" value="KAJ7333347.1"/>
    <property type="molecule type" value="Genomic_DNA"/>
</dbReference>
<evidence type="ECO:0000313" key="2">
    <source>
        <dbReference type="EMBL" id="KAJ7333347.1"/>
    </source>
</evidence>
<comment type="caution">
    <text evidence="2">The sequence shown here is derived from an EMBL/GenBank/DDBJ whole genome shotgun (WGS) entry which is preliminary data.</text>
</comment>
<evidence type="ECO:0000256" key="1">
    <source>
        <dbReference type="SAM" id="MobiDB-lite"/>
    </source>
</evidence>
<proteinExistence type="predicted"/>
<evidence type="ECO:0000313" key="3">
    <source>
        <dbReference type="Proteomes" id="UP001218218"/>
    </source>
</evidence>
<protein>
    <submittedName>
        <fullName evidence="2">Uncharacterized protein</fullName>
    </submittedName>
</protein>
<gene>
    <name evidence="2" type="ORF">DFH08DRAFT_881072</name>
</gene>
<dbReference type="AlphaFoldDB" id="A0AAD6ZQS0"/>
<organism evidence="2 3">
    <name type="scientific">Mycena albidolilacea</name>
    <dbReference type="NCBI Taxonomy" id="1033008"/>
    <lineage>
        <taxon>Eukaryota</taxon>
        <taxon>Fungi</taxon>
        <taxon>Dikarya</taxon>
        <taxon>Basidiomycota</taxon>
        <taxon>Agaricomycotina</taxon>
        <taxon>Agaricomycetes</taxon>
        <taxon>Agaricomycetidae</taxon>
        <taxon>Agaricales</taxon>
        <taxon>Marasmiineae</taxon>
        <taxon>Mycenaceae</taxon>
        <taxon>Mycena</taxon>
    </lineage>
</organism>
<sequence length="54" mass="5871">MAASNTSHSGMCMLSLIITAEYSAWEWYSPSALPRTTTTTTTSDQRELIAPGCE</sequence>
<keyword evidence="3" id="KW-1185">Reference proteome</keyword>
<accession>A0AAD6ZQS0</accession>
<name>A0AAD6ZQS0_9AGAR</name>
<dbReference type="Proteomes" id="UP001218218">
    <property type="component" value="Unassembled WGS sequence"/>
</dbReference>